<dbReference type="OrthoDB" id="7873998at2"/>
<keyword evidence="2" id="KW-1133">Transmembrane helix</keyword>
<evidence type="ECO:0000256" key="3">
    <source>
        <dbReference type="SAM" id="SignalP"/>
    </source>
</evidence>
<name>A0A1U7JAD7_9CYAN</name>
<evidence type="ECO:0000313" key="4">
    <source>
        <dbReference type="EMBL" id="OKH50705.1"/>
    </source>
</evidence>
<reference evidence="4 5" key="1">
    <citation type="submission" date="2016-11" db="EMBL/GenBank/DDBJ databases">
        <title>Draft Genome Sequences of Nine Cyanobacterial Strains from Diverse Habitats.</title>
        <authorList>
            <person name="Zhu T."/>
            <person name="Hou S."/>
            <person name="Lu X."/>
            <person name="Hess W.R."/>
        </authorList>
    </citation>
    <scope>NUCLEOTIDE SEQUENCE [LARGE SCALE GENOMIC DNA]</scope>
    <source>
        <strain evidence="4 5">NIES-30</strain>
    </source>
</reference>
<sequence length="162" mass="17238">MRLNLILALTLGWAGWALPAIAHGLTVEHRQVSSVEISAQFETGEPMAQAQVLVYAPDNPTEPWQQGTTDDQGKFSFTPDTTQPGRWEVMVRQAGHGVVTTIPVADPASENSASNPGTEAEAEPNSLISPSTGLSPVQQGITIGSVIWGFIGTALFFARGKR</sequence>
<accession>A0A1U7JAD7</accession>
<feature type="signal peptide" evidence="3">
    <location>
        <begin position="1"/>
        <end position="22"/>
    </location>
</feature>
<organism evidence="4 5">
    <name type="scientific">Phormidium tenue NIES-30</name>
    <dbReference type="NCBI Taxonomy" id="549789"/>
    <lineage>
        <taxon>Bacteria</taxon>
        <taxon>Bacillati</taxon>
        <taxon>Cyanobacteriota</taxon>
        <taxon>Cyanophyceae</taxon>
        <taxon>Oscillatoriophycideae</taxon>
        <taxon>Oscillatoriales</taxon>
        <taxon>Oscillatoriaceae</taxon>
        <taxon>Phormidium</taxon>
    </lineage>
</organism>
<keyword evidence="2" id="KW-0812">Transmembrane</keyword>
<dbReference type="EMBL" id="MRCG01000001">
    <property type="protein sequence ID" value="OKH50705.1"/>
    <property type="molecule type" value="Genomic_DNA"/>
</dbReference>
<evidence type="ECO:0000256" key="2">
    <source>
        <dbReference type="SAM" id="Phobius"/>
    </source>
</evidence>
<feature type="region of interest" description="Disordered" evidence="1">
    <location>
        <begin position="104"/>
        <end position="133"/>
    </location>
</feature>
<keyword evidence="2" id="KW-0472">Membrane</keyword>
<keyword evidence="3" id="KW-0732">Signal</keyword>
<keyword evidence="5" id="KW-1185">Reference proteome</keyword>
<comment type="caution">
    <text evidence="4">The sequence shown here is derived from an EMBL/GenBank/DDBJ whole genome shotgun (WGS) entry which is preliminary data.</text>
</comment>
<proteinExistence type="predicted"/>
<dbReference type="AlphaFoldDB" id="A0A1U7JAD7"/>
<evidence type="ECO:0000256" key="1">
    <source>
        <dbReference type="SAM" id="MobiDB-lite"/>
    </source>
</evidence>
<protein>
    <recommendedName>
        <fullName evidence="6">Carboxypeptidase regulatory-like domain-containing protein</fullName>
    </recommendedName>
</protein>
<dbReference type="RefSeq" id="WP_073606521.1">
    <property type="nucleotide sequence ID" value="NZ_MRCG01000001.1"/>
</dbReference>
<dbReference type="SUPFAM" id="SSF49478">
    <property type="entry name" value="Cna protein B-type domain"/>
    <property type="match status" value="1"/>
</dbReference>
<dbReference type="Proteomes" id="UP000185557">
    <property type="component" value="Unassembled WGS sequence"/>
</dbReference>
<feature type="transmembrane region" description="Helical" evidence="2">
    <location>
        <begin position="140"/>
        <end position="158"/>
    </location>
</feature>
<gene>
    <name evidence="4" type="ORF">NIES30_01005</name>
</gene>
<evidence type="ECO:0008006" key="6">
    <source>
        <dbReference type="Google" id="ProtNLM"/>
    </source>
</evidence>
<evidence type="ECO:0000313" key="5">
    <source>
        <dbReference type="Proteomes" id="UP000185557"/>
    </source>
</evidence>
<feature type="chain" id="PRO_5012211339" description="Carboxypeptidase regulatory-like domain-containing protein" evidence="3">
    <location>
        <begin position="23"/>
        <end position="162"/>
    </location>
</feature>
<dbReference type="STRING" id="549789.NIES30_01005"/>